<reference evidence="2" key="2">
    <citation type="submission" date="2015-01" db="EMBL/GenBank/DDBJ databases">
        <title>Evolutionary Origins and Diversification of the Mycorrhizal Mutualists.</title>
        <authorList>
            <consortium name="DOE Joint Genome Institute"/>
            <consortium name="Mycorrhizal Genomics Consortium"/>
            <person name="Kohler A."/>
            <person name="Kuo A."/>
            <person name="Nagy L.G."/>
            <person name="Floudas D."/>
            <person name="Copeland A."/>
            <person name="Barry K.W."/>
            <person name="Cichocki N."/>
            <person name="Veneault-Fourrey C."/>
            <person name="LaButti K."/>
            <person name="Lindquist E.A."/>
            <person name="Lipzen A."/>
            <person name="Lundell T."/>
            <person name="Morin E."/>
            <person name="Murat C."/>
            <person name="Riley R."/>
            <person name="Ohm R."/>
            <person name="Sun H."/>
            <person name="Tunlid A."/>
            <person name="Henrissat B."/>
            <person name="Grigoriev I.V."/>
            <person name="Hibbett D.S."/>
            <person name="Martin F."/>
        </authorList>
    </citation>
    <scope>NUCLEOTIDE SEQUENCE [LARGE SCALE GENOMIC DNA]</scope>
    <source>
        <strain evidence="2">Marx 270</strain>
    </source>
</reference>
<dbReference type="HOGENOM" id="CLU_2923644_0_0_1"/>
<evidence type="ECO:0000313" key="2">
    <source>
        <dbReference type="Proteomes" id="UP000054217"/>
    </source>
</evidence>
<name>A0A0C3P690_PISTI</name>
<dbReference type="AlphaFoldDB" id="A0A0C3P690"/>
<evidence type="ECO:0000313" key="1">
    <source>
        <dbReference type="EMBL" id="KIO03076.1"/>
    </source>
</evidence>
<dbReference type="Proteomes" id="UP000054217">
    <property type="component" value="Unassembled WGS sequence"/>
</dbReference>
<dbReference type="InParanoid" id="A0A0C3P690"/>
<organism evidence="1 2">
    <name type="scientific">Pisolithus tinctorius Marx 270</name>
    <dbReference type="NCBI Taxonomy" id="870435"/>
    <lineage>
        <taxon>Eukaryota</taxon>
        <taxon>Fungi</taxon>
        <taxon>Dikarya</taxon>
        <taxon>Basidiomycota</taxon>
        <taxon>Agaricomycotina</taxon>
        <taxon>Agaricomycetes</taxon>
        <taxon>Agaricomycetidae</taxon>
        <taxon>Boletales</taxon>
        <taxon>Sclerodermatineae</taxon>
        <taxon>Pisolithaceae</taxon>
        <taxon>Pisolithus</taxon>
    </lineage>
</organism>
<protein>
    <submittedName>
        <fullName evidence="1">Uncharacterized protein</fullName>
    </submittedName>
</protein>
<sequence length="61" mass="7302">MYRCIFHLQHWGEEDSPTSCLWTVHDMYDHQLKLRTNEYGYVYRMAPNVLIDIHNVAMSTA</sequence>
<proteinExistence type="predicted"/>
<gene>
    <name evidence="1" type="ORF">M404DRAFT_1001699</name>
</gene>
<reference evidence="1 2" key="1">
    <citation type="submission" date="2014-04" db="EMBL/GenBank/DDBJ databases">
        <authorList>
            <consortium name="DOE Joint Genome Institute"/>
            <person name="Kuo A."/>
            <person name="Kohler A."/>
            <person name="Costa M.D."/>
            <person name="Nagy L.G."/>
            <person name="Floudas D."/>
            <person name="Copeland A."/>
            <person name="Barry K.W."/>
            <person name="Cichocki N."/>
            <person name="Veneault-Fourrey C."/>
            <person name="LaButti K."/>
            <person name="Lindquist E.A."/>
            <person name="Lipzen A."/>
            <person name="Lundell T."/>
            <person name="Morin E."/>
            <person name="Murat C."/>
            <person name="Sun H."/>
            <person name="Tunlid A."/>
            <person name="Henrissat B."/>
            <person name="Grigoriev I.V."/>
            <person name="Hibbett D.S."/>
            <person name="Martin F."/>
            <person name="Nordberg H.P."/>
            <person name="Cantor M.N."/>
            <person name="Hua S.X."/>
        </authorList>
    </citation>
    <scope>NUCLEOTIDE SEQUENCE [LARGE SCALE GENOMIC DNA]</scope>
    <source>
        <strain evidence="1 2">Marx 270</strain>
    </source>
</reference>
<keyword evidence="2" id="KW-1185">Reference proteome</keyword>
<dbReference type="EMBL" id="KN831978">
    <property type="protein sequence ID" value="KIO03076.1"/>
    <property type="molecule type" value="Genomic_DNA"/>
</dbReference>
<accession>A0A0C3P690</accession>